<keyword evidence="1" id="KW-0732">Signal</keyword>
<evidence type="ECO:0000313" key="2">
    <source>
        <dbReference type="EMBL" id="KAK8474018.1"/>
    </source>
</evidence>
<gene>
    <name evidence="2" type="ORF">V6N11_078736</name>
</gene>
<proteinExistence type="predicted"/>
<evidence type="ECO:0000256" key="1">
    <source>
        <dbReference type="SAM" id="SignalP"/>
    </source>
</evidence>
<name>A0ABR1Z5Z7_9ROSI</name>
<reference evidence="2 3" key="1">
    <citation type="journal article" date="2024" name="G3 (Bethesda)">
        <title>Genome assembly of Hibiscus sabdariffa L. provides insights into metabolisms of medicinal natural products.</title>
        <authorList>
            <person name="Kim T."/>
        </authorList>
    </citation>
    <scope>NUCLEOTIDE SEQUENCE [LARGE SCALE GENOMIC DNA]</scope>
    <source>
        <strain evidence="2">TK-2024</strain>
        <tissue evidence="2">Old leaves</tissue>
    </source>
</reference>
<comment type="caution">
    <text evidence="2">The sequence shown here is derived from an EMBL/GenBank/DDBJ whole genome shotgun (WGS) entry which is preliminary data.</text>
</comment>
<feature type="signal peptide" evidence="1">
    <location>
        <begin position="1"/>
        <end position="27"/>
    </location>
</feature>
<organism evidence="2 3">
    <name type="scientific">Hibiscus sabdariffa</name>
    <name type="common">roselle</name>
    <dbReference type="NCBI Taxonomy" id="183260"/>
    <lineage>
        <taxon>Eukaryota</taxon>
        <taxon>Viridiplantae</taxon>
        <taxon>Streptophyta</taxon>
        <taxon>Embryophyta</taxon>
        <taxon>Tracheophyta</taxon>
        <taxon>Spermatophyta</taxon>
        <taxon>Magnoliopsida</taxon>
        <taxon>eudicotyledons</taxon>
        <taxon>Gunneridae</taxon>
        <taxon>Pentapetalae</taxon>
        <taxon>rosids</taxon>
        <taxon>malvids</taxon>
        <taxon>Malvales</taxon>
        <taxon>Malvaceae</taxon>
        <taxon>Malvoideae</taxon>
        <taxon>Hibiscus</taxon>
    </lineage>
</organism>
<evidence type="ECO:0000313" key="3">
    <source>
        <dbReference type="Proteomes" id="UP001396334"/>
    </source>
</evidence>
<accession>A0ABR1Z5Z7</accession>
<protein>
    <submittedName>
        <fullName evidence="2">Uncharacterized protein</fullName>
    </submittedName>
</protein>
<sequence length="99" mass="10751">MGSISKSFLILAVLAAVVLLLSSKVAARALAETTTQKKKGEVATEDYYYGNPYSYAPITNSFCPSGCCRYDFQNRCEACCQSPYDGETVDAETHADPPH</sequence>
<feature type="chain" id="PRO_5045279965" evidence="1">
    <location>
        <begin position="28"/>
        <end position="99"/>
    </location>
</feature>
<keyword evidence="3" id="KW-1185">Reference proteome</keyword>
<dbReference type="EMBL" id="JBBPBN010002708">
    <property type="protein sequence ID" value="KAK8474018.1"/>
    <property type="molecule type" value="Genomic_DNA"/>
</dbReference>
<dbReference type="Proteomes" id="UP001396334">
    <property type="component" value="Unassembled WGS sequence"/>
</dbReference>